<dbReference type="InterPro" id="IPR045021">
    <property type="entry name" value="PSI1/2/3"/>
</dbReference>
<dbReference type="EMBL" id="KZ663554">
    <property type="protein sequence ID" value="PPS11751.1"/>
    <property type="molecule type" value="Genomic_DNA"/>
</dbReference>
<feature type="domain" description="DUF3475" evidence="3">
    <location>
        <begin position="175"/>
        <end position="231"/>
    </location>
</feature>
<name>A0A2P5Y891_GOSBA</name>
<evidence type="ECO:0000313" key="5">
    <source>
        <dbReference type="Proteomes" id="UP000239757"/>
    </source>
</evidence>
<dbReference type="Pfam" id="PF05003">
    <property type="entry name" value="DUF668"/>
    <property type="match status" value="1"/>
</dbReference>
<dbReference type="InterPro" id="IPR007700">
    <property type="entry name" value="DUF668"/>
</dbReference>
<feature type="domain" description="DUF668" evidence="2">
    <location>
        <begin position="414"/>
        <end position="498"/>
    </location>
</feature>
<dbReference type="AlphaFoldDB" id="A0A2P5Y891"/>
<dbReference type="PANTHER" id="PTHR31730:SF32">
    <property type="entry name" value="PROTEIN PSK SIMULATOR 1"/>
    <property type="match status" value="1"/>
</dbReference>
<dbReference type="PANTHER" id="PTHR31730">
    <property type="entry name" value="OS01G0873900 PROTEIN"/>
    <property type="match status" value="1"/>
</dbReference>
<dbReference type="GO" id="GO:0045927">
    <property type="term" value="P:positive regulation of growth"/>
    <property type="evidence" value="ECO:0007669"/>
    <property type="project" value="InterPro"/>
</dbReference>
<reference evidence="4 5" key="1">
    <citation type="submission" date="2015-01" db="EMBL/GenBank/DDBJ databases">
        <title>Genome of allotetraploid Gossypium barbadense reveals genomic plasticity and fiber elongation in cotton evolution.</title>
        <authorList>
            <person name="Chen X."/>
            <person name="Liu X."/>
            <person name="Zhao B."/>
            <person name="Zheng H."/>
            <person name="Hu Y."/>
            <person name="Lu G."/>
            <person name="Yang C."/>
            <person name="Chen J."/>
            <person name="Shan C."/>
            <person name="Zhang L."/>
            <person name="Zhou Y."/>
            <person name="Wang L."/>
            <person name="Guo W."/>
            <person name="Bai Y."/>
            <person name="Ruan J."/>
            <person name="Shangguan X."/>
            <person name="Mao Y."/>
            <person name="Jiang J."/>
            <person name="Zhu Y."/>
            <person name="Lei J."/>
            <person name="Kang H."/>
            <person name="Chen S."/>
            <person name="He X."/>
            <person name="Wang R."/>
            <person name="Wang Y."/>
            <person name="Chen J."/>
            <person name="Wang L."/>
            <person name="Yu S."/>
            <person name="Wang B."/>
            <person name="Wei J."/>
            <person name="Song S."/>
            <person name="Lu X."/>
            <person name="Gao Z."/>
            <person name="Gu W."/>
            <person name="Deng X."/>
            <person name="Ma D."/>
            <person name="Wang S."/>
            <person name="Liang W."/>
            <person name="Fang L."/>
            <person name="Cai C."/>
            <person name="Zhu X."/>
            <person name="Zhou B."/>
            <person name="Zhang Y."/>
            <person name="Chen Z."/>
            <person name="Xu S."/>
            <person name="Zhu R."/>
            <person name="Wang S."/>
            <person name="Zhang T."/>
            <person name="Zhao G."/>
        </authorList>
    </citation>
    <scope>NUCLEOTIDE SEQUENCE [LARGE SCALE GENOMIC DNA]</scope>
    <source>
        <strain evidence="5">cv. Xinhai21</strain>
        <tissue evidence="4">Leaf</tissue>
    </source>
</reference>
<evidence type="ECO:0000256" key="1">
    <source>
        <dbReference type="SAM" id="MobiDB-lite"/>
    </source>
</evidence>
<dbReference type="Proteomes" id="UP000239757">
    <property type="component" value="Unassembled WGS sequence"/>
</dbReference>
<gene>
    <name evidence="4" type="ORF">GOBAR_AA08896</name>
</gene>
<organism evidence="4 5">
    <name type="scientific">Gossypium barbadense</name>
    <name type="common">Sea Island cotton</name>
    <name type="synonym">Hibiscus barbadensis</name>
    <dbReference type="NCBI Taxonomy" id="3634"/>
    <lineage>
        <taxon>Eukaryota</taxon>
        <taxon>Viridiplantae</taxon>
        <taxon>Streptophyta</taxon>
        <taxon>Embryophyta</taxon>
        <taxon>Tracheophyta</taxon>
        <taxon>Spermatophyta</taxon>
        <taxon>Magnoliopsida</taxon>
        <taxon>eudicotyledons</taxon>
        <taxon>Gunneridae</taxon>
        <taxon>Pentapetalae</taxon>
        <taxon>rosids</taxon>
        <taxon>malvids</taxon>
        <taxon>Malvales</taxon>
        <taxon>Malvaceae</taxon>
        <taxon>Malvoideae</taxon>
        <taxon>Gossypium</taxon>
    </lineage>
</organism>
<evidence type="ECO:0008006" key="6">
    <source>
        <dbReference type="Google" id="ProtNLM"/>
    </source>
</evidence>
<sequence length="681" mass="75726">MGGLCSRRSTVDNAPCGGFPHVNGHIAEDNADKVSGEPFSFPEISTAPYGTSADDINDGIPRLSRVLSDKSRSTKSKQVTAAKGLEMLDEVWLLLSAVHLVTDFFTWKDIDAEGVDQLQKDVKVSEVGSLLGRAGTAGLGKAVEVLDTLGSSMTNLNLSSGFTSGVTTKGNKIAILAFEVANTIVKGANLMQSLSKENIRHLKEVVLSSEGVQNLISRDMDELLRVAAADKREELKVFSGEVVRFGNRCKDPQWHNLDRYFEKLGSELTPEKQLKDEAEAIMQQLMSYVQYTAVSISSYDYSEKAALRSCSELYHELHALDRFEQDYRRKLQEEDNSTAVQRGDSLAILKAELKSQKKHVRSLKKKSLWSRILEEVMEKLVDVVHFLHLDIHEAFGSAGGDKPIKASVSSHKKLGSAGLALHYANIITQIDTLVSRSSSVPPNTRDSLYQGLPPTVKSALRSRLQSFQIKEELTVPQIKAEMEKTLQWLVPIATNTTKAHHGFGWVGEWANTGSEVNRKPAGQTDLLRIETLHHADKEKTEVYILDLVVWLHQLVTQVRTCNGGIRSPVKSPIRSPNQKMVQLTQKPTSPMLTVEDQEMLRDVSKRKNTPGISKSQEFDTAKTRLSKHHRLSKSSNHSPTSETKKDPFPIRRLSSAPFIDFDIDRIKALDVIDRVDTLRSS</sequence>
<proteinExistence type="predicted"/>
<evidence type="ECO:0000259" key="2">
    <source>
        <dbReference type="Pfam" id="PF05003"/>
    </source>
</evidence>
<feature type="region of interest" description="Disordered" evidence="1">
    <location>
        <begin position="603"/>
        <end position="649"/>
    </location>
</feature>
<dbReference type="Pfam" id="PF11961">
    <property type="entry name" value="DUF3475"/>
    <property type="match status" value="1"/>
</dbReference>
<evidence type="ECO:0000313" key="4">
    <source>
        <dbReference type="EMBL" id="PPS11751.1"/>
    </source>
</evidence>
<evidence type="ECO:0000259" key="3">
    <source>
        <dbReference type="Pfam" id="PF11961"/>
    </source>
</evidence>
<dbReference type="OrthoDB" id="2020544at2759"/>
<protein>
    <recommendedName>
        <fullName evidence="6">DUF668 domain-containing protein</fullName>
    </recommendedName>
</protein>
<dbReference type="InterPro" id="IPR021864">
    <property type="entry name" value="DUF3475"/>
</dbReference>
<accession>A0A2P5Y891</accession>